<organism evidence="1">
    <name type="scientific">marine sediment metagenome</name>
    <dbReference type="NCBI Taxonomy" id="412755"/>
    <lineage>
        <taxon>unclassified sequences</taxon>
        <taxon>metagenomes</taxon>
        <taxon>ecological metagenomes</taxon>
    </lineage>
</organism>
<gene>
    <name evidence="1" type="ORF">S01H4_32594</name>
</gene>
<comment type="caution">
    <text evidence="1">The sequence shown here is derived from an EMBL/GenBank/DDBJ whole genome shotgun (WGS) entry which is preliminary data.</text>
</comment>
<sequence>MNHIIEELFKYSNDLIQEEREKIDKELASEIENIENDMERRGIVNSGLWYSNQNLYSK</sequence>
<dbReference type="AlphaFoldDB" id="X1ARD0"/>
<protein>
    <submittedName>
        <fullName evidence="1">Uncharacterized protein</fullName>
    </submittedName>
</protein>
<evidence type="ECO:0000313" key="1">
    <source>
        <dbReference type="EMBL" id="GAG74883.1"/>
    </source>
</evidence>
<proteinExistence type="predicted"/>
<dbReference type="EMBL" id="BART01017061">
    <property type="protein sequence ID" value="GAG74883.1"/>
    <property type="molecule type" value="Genomic_DNA"/>
</dbReference>
<accession>X1ARD0</accession>
<name>X1ARD0_9ZZZZ</name>
<reference evidence="1" key="1">
    <citation type="journal article" date="2014" name="Front. Microbiol.">
        <title>High frequency of phylogenetically diverse reductive dehalogenase-homologous genes in deep subseafloor sedimentary metagenomes.</title>
        <authorList>
            <person name="Kawai M."/>
            <person name="Futagami T."/>
            <person name="Toyoda A."/>
            <person name="Takaki Y."/>
            <person name="Nishi S."/>
            <person name="Hori S."/>
            <person name="Arai W."/>
            <person name="Tsubouchi T."/>
            <person name="Morono Y."/>
            <person name="Uchiyama I."/>
            <person name="Ito T."/>
            <person name="Fujiyama A."/>
            <person name="Inagaki F."/>
            <person name="Takami H."/>
        </authorList>
    </citation>
    <scope>NUCLEOTIDE SEQUENCE</scope>
    <source>
        <strain evidence="1">Expedition CK06-06</strain>
    </source>
</reference>